<reference evidence="1 2" key="1">
    <citation type="submission" date="2024-01" db="EMBL/GenBank/DDBJ databases">
        <authorList>
            <person name="Waweru B."/>
        </authorList>
    </citation>
    <scope>NUCLEOTIDE SEQUENCE [LARGE SCALE GENOMIC DNA]</scope>
</reference>
<evidence type="ECO:0000313" key="1">
    <source>
        <dbReference type="EMBL" id="CAK7354842.1"/>
    </source>
</evidence>
<dbReference type="AlphaFoldDB" id="A0AAV1SR39"/>
<protein>
    <submittedName>
        <fullName evidence="1">Uncharacterized protein</fullName>
    </submittedName>
</protein>
<evidence type="ECO:0000313" key="2">
    <source>
        <dbReference type="Proteomes" id="UP001314170"/>
    </source>
</evidence>
<organism evidence="1 2">
    <name type="scientific">Dovyalis caffra</name>
    <dbReference type="NCBI Taxonomy" id="77055"/>
    <lineage>
        <taxon>Eukaryota</taxon>
        <taxon>Viridiplantae</taxon>
        <taxon>Streptophyta</taxon>
        <taxon>Embryophyta</taxon>
        <taxon>Tracheophyta</taxon>
        <taxon>Spermatophyta</taxon>
        <taxon>Magnoliopsida</taxon>
        <taxon>eudicotyledons</taxon>
        <taxon>Gunneridae</taxon>
        <taxon>Pentapetalae</taxon>
        <taxon>rosids</taxon>
        <taxon>fabids</taxon>
        <taxon>Malpighiales</taxon>
        <taxon>Salicaceae</taxon>
        <taxon>Flacourtieae</taxon>
        <taxon>Dovyalis</taxon>
    </lineage>
</organism>
<dbReference type="Proteomes" id="UP001314170">
    <property type="component" value="Unassembled WGS sequence"/>
</dbReference>
<comment type="caution">
    <text evidence="1">The sequence shown here is derived from an EMBL/GenBank/DDBJ whole genome shotgun (WGS) entry which is preliminary data.</text>
</comment>
<proteinExistence type="predicted"/>
<accession>A0AAV1SR39</accession>
<keyword evidence="2" id="KW-1185">Reference proteome</keyword>
<name>A0AAV1SR39_9ROSI</name>
<gene>
    <name evidence="1" type="ORF">DCAF_LOCUS25367</name>
</gene>
<sequence>MATEFDERVGFLTSPSQPEKKAAVEIVRELTGSEDGYRLFSSMPRAQRSILQEMIESRLIFEQISSYAVGT</sequence>
<dbReference type="EMBL" id="CAWUPB010001195">
    <property type="protein sequence ID" value="CAK7354842.1"/>
    <property type="molecule type" value="Genomic_DNA"/>
</dbReference>